<dbReference type="InterPro" id="IPR036259">
    <property type="entry name" value="MFS_trans_sf"/>
</dbReference>
<dbReference type="AlphaFoldDB" id="A0A6G4UWW0"/>
<keyword evidence="7" id="KW-0046">Antibiotic resistance</keyword>
<dbReference type="PRINTS" id="PR01036">
    <property type="entry name" value="TCRTETB"/>
</dbReference>
<evidence type="ECO:0000256" key="2">
    <source>
        <dbReference type="ARBA" id="ARBA00022448"/>
    </source>
</evidence>
<keyword evidence="4 8" id="KW-0812">Transmembrane</keyword>
<dbReference type="Gene3D" id="1.20.1720.10">
    <property type="entry name" value="Multidrug resistance protein D"/>
    <property type="match status" value="1"/>
</dbReference>
<keyword evidence="6 8" id="KW-0472">Membrane</keyword>
<keyword evidence="11" id="KW-1185">Reference proteome</keyword>
<dbReference type="EMBL" id="JAAKZY010000001">
    <property type="protein sequence ID" value="NGO06133.1"/>
    <property type="molecule type" value="Genomic_DNA"/>
</dbReference>
<dbReference type="InterPro" id="IPR020846">
    <property type="entry name" value="MFS_dom"/>
</dbReference>
<feature type="transmembrane region" description="Helical" evidence="8">
    <location>
        <begin position="455"/>
        <end position="475"/>
    </location>
</feature>
<dbReference type="Pfam" id="PF07690">
    <property type="entry name" value="MFS_1"/>
    <property type="match status" value="1"/>
</dbReference>
<feature type="transmembrane region" description="Helical" evidence="8">
    <location>
        <begin position="244"/>
        <end position="262"/>
    </location>
</feature>
<comment type="caution">
    <text evidence="10">The sequence shown here is derived from an EMBL/GenBank/DDBJ whole genome shotgun (WGS) entry which is preliminary data.</text>
</comment>
<dbReference type="PANTHER" id="PTHR42718">
    <property type="entry name" value="MAJOR FACILITATOR SUPERFAMILY MULTIDRUG TRANSPORTER MFSC"/>
    <property type="match status" value="1"/>
</dbReference>
<name>A0A6G4UWW0_9ACTN</name>
<feature type="transmembrane region" description="Helical" evidence="8">
    <location>
        <begin position="311"/>
        <end position="335"/>
    </location>
</feature>
<feature type="transmembrane region" description="Helical" evidence="8">
    <location>
        <begin position="121"/>
        <end position="142"/>
    </location>
</feature>
<keyword evidence="5 8" id="KW-1133">Transmembrane helix</keyword>
<dbReference type="InterPro" id="IPR005829">
    <property type="entry name" value="Sugar_transporter_CS"/>
</dbReference>
<evidence type="ECO:0000256" key="5">
    <source>
        <dbReference type="ARBA" id="ARBA00022989"/>
    </source>
</evidence>
<dbReference type="Proteomes" id="UP000472335">
    <property type="component" value="Unassembled WGS sequence"/>
</dbReference>
<feature type="transmembrane region" description="Helical" evidence="8">
    <location>
        <begin position="154"/>
        <end position="177"/>
    </location>
</feature>
<evidence type="ECO:0000259" key="9">
    <source>
        <dbReference type="PROSITE" id="PS50850"/>
    </source>
</evidence>
<feature type="transmembrane region" description="Helical" evidence="8">
    <location>
        <begin position="92"/>
        <end position="115"/>
    </location>
</feature>
<feature type="transmembrane region" description="Helical" evidence="8">
    <location>
        <begin position="183"/>
        <end position="201"/>
    </location>
</feature>
<evidence type="ECO:0000256" key="4">
    <source>
        <dbReference type="ARBA" id="ARBA00022692"/>
    </source>
</evidence>
<dbReference type="GO" id="GO:0022857">
    <property type="term" value="F:transmembrane transporter activity"/>
    <property type="evidence" value="ECO:0007669"/>
    <property type="project" value="InterPro"/>
</dbReference>
<dbReference type="CDD" id="cd17321">
    <property type="entry name" value="MFS_MMR_MDR_like"/>
    <property type="match status" value="1"/>
</dbReference>
<organism evidence="10 11">
    <name type="scientific">Streptomyces scabichelini</name>
    <dbReference type="NCBI Taxonomy" id="2711217"/>
    <lineage>
        <taxon>Bacteria</taxon>
        <taxon>Bacillati</taxon>
        <taxon>Actinomycetota</taxon>
        <taxon>Actinomycetes</taxon>
        <taxon>Kitasatosporales</taxon>
        <taxon>Streptomycetaceae</taxon>
        <taxon>Streptomyces</taxon>
    </lineage>
</organism>
<reference evidence="10 11" key="1">
    <citation type="submission" date="2020-02" db="EMBL/GenBank/DDBJ databases">
        <title>Whole-genome analyses of novel actinobacteria.</title>
        <authorList>
            <person name="Sahin N."/>
            <person name="Gencbay T."/>
        </authorList>
    </citation>
    <scope>NUCLEOTIDE SEQUENCE [LARGE SCALE GENOMIC DNA]</scope>
    <source>
        <strain evidence="10 11">HC44</strain>
    </source>
</reference>
<dbReference type="PANTHER" id="PTHR42718:SF46">
    <property type="entry name" value="BLR6921 PROTEIN"/>
    <property type="match status" value="1"/>
</dbReference>
<sequence length="497" mass="50100">MTDTADCTPGHDATPGNDARTPGWAPLAVLATGQFLVVLTTSIVNVALPSVSDGLRLSEPGQTWIVNAYGLAFGALLLVGGRAADLLGRRTVLLAGLGLFAAGSVLAGSAPVPWLLIAARVVQGVGAAALAPAALALVMVVYPSRAARGRALAVWGAVSAVGGAAGVLLGGLLTEALGWRSVFWAPVPVTVLVIMGCLRYIDRDAPQRAGGGTDFPGAAAVTAGLVAFVLGISHAGRSGWLSEAVLAPVGAAVVLLGVFLIVERRTAQPLLPLRLLSTGTVGPANLAMALLGAVWVSLFFFLPLYQQRVLGYGPLVTGLAQLPLAGANALAAWATPRLAGRLGARRTQVAGVLLLAAGLLWFGRLPADGTFAADVLGPSLCAGAGLGIAFVRLTAGAVEGVPAADAGIAGGLVNTTRQLGGVVGLAFLSTLASARTDAAPTDLTRLQALTEGYRLAFTAGGVLMLLNALLVALALRSPRKGSPARHEPLITTGDNRS</sequence>
<evidence type="ECO:0000313" key="10">
    <source>
        <dbReference type="EMBL" id="NGO06133.1"/>
    </source>
</evidence>
<feature type="transmembrane region" description="Helical" evidence="8">
    <location>
        <begin position="347"/>
        <end position="363"/>
    </location>
</feature>
<comment type="subcellular location">
    <subcellularLocation>
        <location evidence="1">Cell membrane</location>
        <topology evidence="1">Multi-pass membrane protein</topology>
    </subcellularLocation>
</comment>
<accession>A0A6G4UWW0</accession>
<feature type="transmembrane region" description="Helical" evidence="8">
    <location>
        <begin position="213"/>
        <end position="232"/>
    </location>
</feature>
<dbReference type="GO" id="GO:0005886">
    <property type="term" value="C:plasma membrane"/>
    <property type="evidence" value="ECO:0007669"/>
    <property type="project" value="UniProtKB-SubCell"/>
</dbReference>
<keyword evidence="2" id="KW-0813">Transport</keyword>
<evidence type="ECO:0000256" key="6">
    <source>
        <dbReference type="ARBA" id="ARBA00023136"/>
    </source>
</evidence>
<dbReference type="PROSITE" id="PS50850">
    <property type="entry name" value="MFS"/>
    <property type="match status" value="1"/>
</dbReference>
<gene>
    <name evidence="10" type="ORF">G5C60_00180</name>
</gene>
<dbReference type="RefSeq" id="WP_165254053.1">
    <property type="nucleotide sequence ID" value="NZ_JAAKZY010000001.1"/>
</dbReference>
<evidence type="ECO:0000256" key="7">
    <source>
        <dbReference type="ARBA" id="ARBA00023251"/>
    </source>
</evidence>
<dbReference type="PROSITE" id="PS00216">
    <property type="entry name" value="SUGAR_TRANSPORT_1"/>
    <property type="match status" value="1"/>
</dbReference>
<evidence type="ECO:0000256" key="1">
    <source>
        <dbReference type="ARBA" id="ARBA00004651"/>
    </source>
</evidence>
<keyword evidence="3" id="KW-1003">Cell membrane</keyword>
<dbReference type="InterPro" id="IPR011701">
    <property type="entry name" value="MFS"/>
</dbReference>
<feature type="transmembrane region" description="Helical" evidence="8">
    <location>
        <begin position="64"/>
        <end position="80"/>
    </location>
</feature>
<dbReference type="SUPFAM" id="SSF103473">
    <property type="entry name" value="MFS general substrate transporter"/>
    <property type="match status" value="1"/>
</dbReference>
<protein>
    <submittedName>
        <fullName evidence="10">MFS transporter</fullName>
    </submittedName>
</protein>
<dbReference type="GO" id="GO:0046677">
    <property type="term" value="P:response to antibiotic"/>
    <property type="evidence" value="ECO:0007669"/>
    <property type="project" value="UniProtKB-KW"/>
</dbReference>
<feature type="transmembrane region" description="Helical" evidence="8">
    <location>
        <begin position="24"/>
        <end position="44"/>
    </location>
</feature>
<feature type="transmembrane region" description="Helical" evidence="8">
    <location>
        <begin position="283"/>
        <end position="305"/>
    </location>
</feature>
<evidence type="ECO:0000256" key="3">
    <source>
        <dbReference type="ARBA" id="ARBA00022475"/>
    </source>
</evidence>
<evidence type="ECO:0000256" key="8">
    <source>
        <dbReference type="SAM" id="Phobius"/>
    </source>
</evidence>
<feature type="domain" description="Major facilitator superfamily (MFS) profile" evidence="9">
    <location>
        <begin position="26"/>
        <end position="479"/>
    </location>
</feature>
<evidence type="ECO:0000313" key="11">
    <source>
        <dbReference type="Proteomes" id="UP000472335"/>
    </source>
</evidence>
<dbReference type="Gene3D" id="1.20.1250.20">
    <property type="entry name" value="MFS general substrate transporter like domains"/>
    <property type="match status" value="1"/>
</dbReference>
<proteinExistence type="predicted"/>